<protein>
    <submittedName>
        <fullName evidence="2">Helix-turn-helix domain-containing protein</fullName>
    </submittedName>
</protein>
<comment type="caution">
    <text evidence="2">The sequence shown here is derived from an EMBL/GenBank/DDBJ whole genome shotgun (WGS) entry which is preliminary data.</text>
</comment>
<reference evidence="2 3" key="1">
    <citation type="journal article" date="2015" name="Genome Announc.">
        <title>Draft Genome Sequence of Filamentous Marine Cyanobacterium Lyngbya confervoides Strain BDU141951.</title>
        <authorList>
            <person name="Chandrababunaidu M.M."/>
            <person name="Sen D."/>
            <person name="Tripathy S."/>
        </authorList>
    </citation>
    <scope>NUCLEOTIDE SEQUENCE [LARGE SCALE GENOMIC DNA]</scope>
    <source>
        <strain evidence="2 3">BDU141951</strain>
    </source>
</reference>
<dbReference type="Proteomes" id="UP000031561">
    <property type="component" value="Unassembled WGS sequence"/>
</dbReference>
<dbReference type="InterPro" id="IPR010982">
    <property type="entry name" value="Lambda_DNA-bd_dom_sf"/>
</dbReference>
<accession>A0ABD4T1I3</accession>
<gene>
    <name evidence="2" type="ORF">QQ91_0005815</name>
</gene>
<name>A0ABD4T1I3_9CYAN</name>
<evidence type="ECO:0000313" key="3">
    <source>
        <dbReference type="Proteomes" id="UP000031561"/>
    </source>
</evidence>
<dbReference type="Pfam" id="PF01381">
    <property type="entry name" value="HTH_3"/>
    <property type="match status" value="1"/>
</dbReference>
<dbReference type="Gene3D" id="1.10.260.40">
    <property type="entry name" value="lambda repressor-like DNA-binding domains"/>
    <property type="match status" value="1"/>
</dbReference>
<proteinExistence type="predicted"/>
<dbReference type="AlphaFoldDB" id="A0ABD4T1I3"/>
<dbReference type="SUPFAM" id="SSF47413">
    <property type="entry name" value="lambda repressor-like DNA-binding domains"/>
    <property type="match status" value="1"/>
</dbReference>
<evidence type="ECO:0000259" key="1">
    <source>
        <dbReference type="PROSITE" id="PS50943"/>
    </source>
</evidence>
<sequence length="45" mass="5237">MSQARLARTLNLDRSTISRWINGSRSIHARYRPLLWQVLGADLRS</sequence>
<dbReference type="InterPro" id="IPR001387">
    <property type="entry name" value="Cro/C1-type_HTH"/>
</dbReference>
<organism evidence="2 3">
    <name type="scientific">Lyngbya confervoides BDU141951</name>
    <dbReference type="NCBI Taxonomy" id="1574623"/>
    <lineage>
        <taxon>Bacteria</taxon>
        <taxon>Bacillati</taxon>
        <taxon>Cyanobacteriota</taxon>
        <taxon>Cyanophyceae</taxon>
        <taxon>Oscillatoriophycideae</taxon>
        <taxon>Oscillatoriales</taxon>
        <taxon>Microcoleaceae</taxon>
        <taxon>Lyngbya</taxon>
    </lineage>
</organism>
<evidence type="ECO:0000313" key="2">
    <source>
        <dbReference type="EMBL" id="MCM1982343.1"/>
    </source>
</evidence>
<dbReference type="PROSITE" id="PS50943">
    <property type="entry name" value="HTH_CROC1"/>
    <property type="match status" value="1"/>
</dbReference>
<feature type="domain" description="HTH cro/C1-type" evidence="1">
    <location>
        <begin position="1"/>
        <end position="27"/>
    </location>
</feature>
<keyword evidence="3" id="KW-1185">Reference proteome</keyword>
<dbReference type="CDD" id="cd00093">
    <property type="entry name" value="HTH_XRE"/>
    <property type="match status" value="1"/>
</dbReference>
<dbReference type="EMBL" id="JTHE03000038">
    <property type="protein sequence ID" value="MCM1982343.1"/>
    <property type="molecule type" value="Genomic_DNA"/>
</dbReference>